<reference evidence="5" key="1">
    <citation type="submission" date="2016-05" db="EMBL/GenBank/DDBJ databases">
        <title>Genome sequence of Lactobacillus helveticus FAM8105.</title>
        <authorList>
            <person name="Ahrens C."/>
            <person name="Schmid M."/>
        </authorList>
    </citation>
    <scope>NUCLEOTIDE SEQUENCE [LARGE SCALE GENOMIC DNA]</scope>
    <source>
        <strain evidence="5">FAM8105</strain>
    </source>
</reference>
<feature type="region of interest" description="Disordered" evidence="1">
    <location>
        <begin position="56"/>
        <end position="118"/>
    </location>
</feature>
<evidence type="ECO:0000256" key="1">
    <source>
        <dbReference type="SAM" id="MobiDB-lite"/>
    </source>
</evidence>
<feature type="compositionally biased region" description="Basic residues" evidence="1">
    <location>
        <begin position="108"/>
        <end position="118"/>
    </location>
</feature>
<gene>
    <name evidence="4" type="ORF">Lh8105_03930</name>
</gene>
<evidence type="ECO:0000313" key="5">
    <source>
        <dbReference type="Proteomes" id="UP000234562"/>
    </source>
</evidence>
<feature type="transmembrane region" description="Helical" evidence="2">
    <location>
        <begin position="127"/>
        <end position="149"/>
    </location>
</feature>
<dbReference type="InterPro" id="IPR054530">
    <property type="entry name" value="TcaA_4th"/>
</dbReference>
<dbReference type="AlphaFoldDB" id="A0AAU8XT93"/>
<evidence type="ECO:0000259" key="3">
    <source>
        <dbReference type="Pfam" id="PF22820"/>
    </source>
</evidence>
<keyword evidence="2" id="KW-0472">Membrane</keyword>
<feature type="compositionally biased region" description="Basic and acidic residues" evidence="1">
    <location>
        <begin position="56"/>
        <end position="100"/>
    </location>
</feature>
<keyword evidence="2" id="KW-1133">Transmembrane helix</keyword>
<proteinExistence type="predicted"/>
<protein>
    <recommendedName>
        <fullName evidence="3">TcaA 4th domain-containing protein</fullName>
    </recommendedName>
</protein>
<evidence type="ECO:0000256" key="2">
    <source>
        <dbReference type="SAM" id="Phobius"/>
    </source>
</evidence>
<feature type="domain" description="TcaA 4th" evidence="3">
    <location>
        <begin position="298"/>
        <end position="356"/>
    </location>
</feature>
<evidence type="ECO:0000313" key="4">
    <source>
        <dbReference type="EMBL" id="AUI74033.1"/>
    </source>
</evidence>
<dbReference type="Proteomes" id="UP000234562">
    <property type="component" value="Chromosome"/>
</dbReference>
<keyword evidence="2" id="KW-0812">Transmembrane</keyword>
<dbReference type="EMBL" id="CP015496">
    <property type="protein sequence ID" value="AUI74033.1"/>
    <property type="molecule type" value="Genomic_DNA"/>
</dbReference>
<name>A0AAU8XT93_LACHE</name>
<dbReference type="Pfam" id="PF22820">
    <property type="entry name" value="TcaA_3rd_4th"/>
    <property type="match status" value="1"/>
</dbReference>
<accession>A0AAU8XT93</accession>
<sequence>MNLRNHSSLHKLFYSLGKEVDPEEKYCPFCHFNLVNNDETMVTVNIGLLGLKNNESTKKDEEKIQSEKKESDAKPEKKKQPEKAVSKSNEDKKQKIEKNEIIPSPLPPKKKPTPLPKSKKKKFHFKWSILIEIVVAVIAILVMVGTNYYSCKAQIGRIETGLKNGEVNNVVTNGKVPLTAKNLTPLKEYYKNNPAAYKKLKKSLMGKNNLPIKLIKQGHYFLFFPRYVVQLPTYELNVVNDYHHSTVTVNGMKFVKKQKVFPGAYNIEAKSSYLGQTAKFKKTVNVWKDQTAEVNLNAKTIKVQGMPNGKLYLNNHNIGKLDKKGNLVLEDVPLTKPFSMYVAKKQKGKLVKTKQVRDVPAVIKGSKNVAVLKLDWQQSKNVGKLLEDNFNYPNSKDFVGGSKNKSYVELRTLVSNWRNSPNLTKYHANITVNNKSLNDIRYSVEFNFAFNKNGKRYKRVQVMKFRSASARSTSKGLKIKTIGGGRIVSSK</sequence>
<organism evidence="4 5">
    <name type="scientific">Lactobacillus helveticus</name>
    <name type="common">Lactobacillus suntoryeus</name>
    <dbReference type="NCBI Taxonomy" id="1587"/>
    <lineage>
        <taxon>Bacteria</taxon>
        <taxon>Bacillati</taxon>
        <taxon>Bacillota</taxon>
        <taxon>Bacilli</taxon>
        <taxon>Lactobacillales</taxon>
        <taxon>Lactobacillaceae</taxon>
        <taxon>Lactobacillus</taxon>
    </lineage>
</organism>